<name>A0ABX5Y3N8_9BACT</name>
<evidence type="ECO:0000313" key="2">
    <source>
        <dbReference type="Proteomes" id="UP000318081"/>
    </source>
</evidence>
<organism evidence="1 2">
    <name type="scientific">Stieleria magnilauensis</name>
    <dbReference type="NCBI Taxonomy" id="2527963"/>
    <lineage>
        <taxon>Bacteria</taxon>
        <taxon>Pseudomonadati</taxon>
        <taxon>Planctomycetota</taxon>
        <taxon>Planctomycetia</taxon>
        <taxon>Pirellulales</taxon>
        <taxon>Pirellulaceae</taxon>
        <taxon>Stieleria</taxon>
    </lineage>
</organism>
<evidence type="ECO:0008006" key="3">
    <source>
        <dbReference type="Google" id="ProtNLM"/>
    </source>
</evidence>
<gene>
    <name evidence="1" type="ORF">TBK1r_79400</name>
</gene>
<reference evidence="1 2" key="1">
    <citation type="submission" date="2019-02" db="EMBL/GenBank/DDBJ databases">
        <title>Deep-cultivation of Planctomycetes and their phenomic and genomic characterization uncovers novel biology.</title>
        <authorList>
            <person name="Wiegand S."/>
            <person name="Jogler M."/>
            <person name="Boedeker C."/>
            <person name="Pinto D."/>
            <person name="Vollmers J."/>
            <person name="Rivas-Marin E."/>
            <person name="Kohn T."/>
            <person name="Peeters S.H."/>
            <person name="Heuer A."/>
            <person name="Rast P."/>
            <person name="Oberbeckmann S."/>
            <person name="Bunk B."/>
            <person name="Jeske O."/>
            <person name="Meyerdierks A."/>
            <person name="Storesund J.E."/>
            <person name="Kallscheuer N."/>
            <person name="Luecker S."/>
            <person name="Lage O.M."/>
            <person name="Pohl T."/>
            <person name="Merkel B.J."/>
            <person name="Hornburger P."/>
            <person name="Mueller R.-W."/>
            <person name="Bruemmer F."/>
            <person name="Labrenz M."/>
            <person name="Spormann A.M."/>
            <person name="Op den Camp H."/>
            <person name="Overmann J."/>
            <person name="Amann R."/>
            <person name="Jetten M.S.M."/>
            <person name="Mascher T."/>
            <person name="Medema M.H."/>
            <person name="Devos D.P."/>
            <person name="Kaster A.-K."/>
            <person name="Ovreas L."/>
            <person name="Rohde M."/>
            <person name="Galperin M.Y."/>
            <person name="Jogler C."/>
        </authorList>
    </citation>
    <scope>NUCLEOTIDE SEQUENCE [LARGE SCALE GENOMIC DNA]</scope>
    <source>
        <strain evidence="1 2">TBK1r</strain>
    </source>
</reference>
<dbReference type="Proteomes" id="UP000318081">
    <property type="component" value="Chromosome"/>
</dbReference>
<sequence>MATTLATEKQANAIKQRMAEIRTELPYDVDDARMRVRELTDWKYHMARHPLPLLAVAAGIGYLLVPSKSKPAAEPIIIHQDSHGNTTKECGAAQAPAKRGFIGGIMGAVTSLALKQLTTVASHQISQLLTKPKTP</sequence>
<keyword evidence="2" id="KW-1185">Reference proteome</keyword>
<protein>
    <recommendedName>
        <fullName evidence="3">DUF3618 domain-containing protein</fullName>
    </recommendedName>
</protein>
<evidence type="ECO:0000313" key="1">
    <source>
        <dbReference type="EMBL" id="QDV88905.1"/>
    </source>
</evidence>
<dbReference type="EMBL" id="CP036432">
    <property type="protein sequence ID" value="QDV88905.1"/>
    <property type="molecule type" value="Genomic_DNA"/>
</dbReference>
<accession>A0ABX5Y3N8</accession>
<proteinExistence type="predicted"/>
<dbReference type="RefSeq" id="WP_145221753.1">
    <property type="nucleotide sequence ID" value="NZ_CP036432.1"/>
</dbReference>